<feature type="transmembrane region" description="Helical" evidence="2">
    <location>
        <begin position="106"/>
        <end position="127"/>
    </location>
</feature>
<dbReference type="EMBL" id="JAGEOK010000013">
    <property type="protein sequence ID" value="MBO2440076.1"/>
    <property type="molecule type" value="Genomic_DNA"/>
</dbReference>
<keyword evidence="2" id="KW-0812">Transmembrane</keyword>
<sequence>MSVHPPPAEIIKPPRAAALVAVGALTGNALLLSALAAAGLWAIELVDRDGFTRRTDDVLDALAYGATGQLALTVLTGVAVIVWLWRARGVADVIEAPYGWGRPWAVIGWFVPVMSLWIPRSIVAALWRASGPRRAAWPVNAWWAAWVVYLLGGRAVDLDLSGSRAHPARARLLRRRSRCRDRGGRPRGAGRLADHQVPGGAGGPAGGGRRRARPEGAGVAGTGTGEDRAGRLGSHRRSSGGVGSGGVRSGVAGRAARRGRGPCVGRGWRGPGSAGCWTRG</sequence>
<dbReference type="InterPro" id="IPR025565">
    <property type="entry name" value="DUF4328"/>
</dbReference>
<evidence type="ECO:0000259" key="3">
    <source>
        <dbReference type="Pfam" id="PF14219"/>
    </source>
</evidence>
<organism evidence="4 5">
    <name type="scientific">Actinomadura nitritigenes</name>
    <dbReference type="NCBI Taxonomy" id="134602"/>
    <lineage>
        <taxon>Bacteria</taxon>
        <taxon>Bacillati</taxon>
        <taxon>Actinomycetota</taxon>
        <taxon>Actinomycetes</taxon>
        <taxon>Streptosporangiales</taxon>
        <taxon>Thermomonosporaceae</taxon>
        <taxon>Actinomadura</taxon>
    </lineage>
</organism>
<name>A0ABS3R1T4_9ACTN</name>
<proteinExistence type="predicted"/>
<feature type="transmembrane region" description="Helical" evidence="2">
    <location>
        <begin position="16"/>
        <end position="43"/>
    </location>
</feature>
<keyword evidence="5" id="KW-1185">Reference proteome</keyword>
<accession>A0ABS3R1T4</accession>
<protein>
    <submittedName>
        <fullName evidence="4">DUF4328 domain-containing protein</fullName>
    </submittedName>
</protein>
<reference evidence="4 5" key="1">
    <citation type="submission" date="2021-03" db="EMBL/GenBank/DDBJ databases">
        <authorList>
            <person name="Kanchanasin P."/>
            <person name="Saeng-In P."/>
            <person name="Phongsopitanun W."/>
            <person name="Yuki M."/>
            <person name="Kudo T."/>
            <person name="Ohkuma M."/>
            <person name="Tanasupawat S."/>
        </authorList>
    </citation>
    <scope>NUCLEOTIDE SEQUENCE [LARGE SCALE GENOMIC DNA]</scope>
    <source>
        <strain evidence="4 5">L46</strain>
    </source>
</reference>
<evidence type="ECO:0000256" key="1">
    <source>
        <dbReference type="SAM" id="MobiDB-lite"/>
    </source>
</evidence>
<feature type="compositionally biased region" description="Gly residues" evidence="1">
    <location>
        <begin position="262"/>
        <end position="273"/>
    </location>
</feature>
<keyword evidence="2" id="KW-0472">Membrane</keyword>
<feature type="region of interest" description="Disordered" evidence="1">
    <location>
        <begin position="176"/>
        <end position="280"/>
    </location>
</feature>
<evidence type="ECO:0000313" key="4">
    <source>
        <dbReference type="EMBL" id="MBO2440076.1"/>
    </source>
</evidence>
<keyword evidence="2" id="KW-1133">Transmembrane helix</keyword>
<gene>
    <name evidence="4" type="ORF">J4557_21335</name>
</gene>
<evidence type="ECO:0000256" key="2">
    <source>
        <dbReference type="SAM" id="Phobius"/>
    </source>
</evidence>
<comment type="caution">
    <text evidence="4">The sequence shown here is derived from an EMBL/GenBank/DDBJ whole genome shotgun (WGS) entry which is preliminary data.</text>
</comment>
<feature type="domain" description="DUF4328" evidence="3">
    <location>
        <begin position="66"/>
        <end position="155"/>
    </location>
</feature>
<evidence type="ECO:0000313" key="5">
    <source>
        <dbReference type="Proteomes" id="UP000666915"/>
    </source>
</evidence>
<feature type="transmembrane region" description="Helical" evidence="2">
    <location>
        <begin position="63"/>
        <end position="85"/>
    </location>
</feature>
<dbReference type="Pfam" id="PF14219">
    <property type="entry name" value="DUF4328"/>
    <property type="match status" value="1"/>
</dbReference>
<dbReference type="Proteomes" id="UP000666915">
    <property type="component" value="Unassembled WGS sequence"/>
</dbReference>